<keyword evidence="4" id="KW-1185">Reference proteome</keyword>
<dbReference type="AlphaFoldDB" id="A0A1I2KCX8"/>
<keyword evidence="2" id="KW-0812">Transmembrane</keyword>
<dbReference type="STRING" id="201973.SAMN04488025_101123"/>
<evidence type="ECO:0000256" key="1">
    <source>
        <dbReference type="SAM" id="MobiDB-lite"/>
    </source>
</evidence>
<dbReference type="RefSeq" id="WP_143085184.1">
    <property type="nucleotide sequence ID" value="NZ_FOOK01000001.1"/>
</dbReference>
<name>A0A1I2KCX8_9BACL</name>
<organism evidence="3 4">
    <name type="scientific">Planifilum fulgidum</name>
    <dbReference type="NCBI Taxonomy" id="201973"/>
    <lineage>
        <taxon>Bacteria</taxon>
        <taxon>Bacillati</taxon>
        <taxon>Bacillota</taxon>
        <taxon>Bacilli</taxon>
        <taxon>Bacillales</taxon>
        <taxon>Thermoactinomycetaceae</taxon>
        <taxon>Planifilum</taxon>
    </lineage>
</organism>
<gene>
    <name evidence="3" type="ORF">SAMN04488025_101123</name>
</gene>
<sequence>MNALWTDWMNADLLTGAAIGALLGTFLAVFVNGVIVPWFFRRVTGEAKRQREERKAQARRRELLRALRERSAALEGNAESFPTTLELDEVLRRRKKLRTKDVTDTYELLRQLEAEERVRPVRPAAQKMPDFKEIRWRYVFFRESPSVPGGIEANQLVQQLFHIKRQAKALEERMGALDELKREMDRIGETLERIEKRIQPEELRRLLDEVNEKLNRTEARDSFSPEAGAENSAPGSGQVG</sequence>
<keyword evidence="2" id="KW-0472">Membrane</keyword>
<dbReference type="EMBL" id="FOOK01000001">
    <property type="protein sequence ID" value="SFF64149.1"/>
    <property type="molecule type" value="Genomic_DNA"/>
</dbReference>
<evidence type="ECO:0000313" key="4">
    <source>
        <dbReference type="Proteomes" id="UP000198661"/>
    </source>
</evidence>
<keyword evidence="2" id="KW-1133">Transmembrane helix</keyword>
<evidence type="ECO:0000313" key="3">
    <source>
        <dbReference type="EMBL" id="SFF64149.1"/>
    </source>
</evidence>
<proteinExistence type="predicted"/>
<feature type="region of interest" description="Disordered" evidence="1">
    <location>
        <begin position="216"/>
        <end position="240"/>
    </location>
</feature>
<evidence type="ECO:0000256" key="2">
    <source>
        <dbReference type="SAM" id="Phobius"/>
    </source>
</evidence>
<dbReference type="OrthoDB" id="9828087at2"/>
<dbReference type="Proteomes" id="UP000198661">
    <property type="component" value="Unassembled WGS sequence"/>
</dbReference>
<reference evidence="3 4" key="1">
    <citation type="submission" date="2016-10" db="EMBL/GenBank/DDBJ databases">
        <authorList>
            <person name="de Groot N.N."/>
        </authorList>
    </citation>
    <scope>NUCLEOTIDE SEQUENCE [LARGE SCALE GENOMIC DNA]</scope>
    <source>
        <strain evidence="3 4">DSM 44945</strain>
    </source>
</reference>
<accession>A0A1I2KCX8</accession>
<protein>
    <submittedName>
        <fullName evidence="3">Uncharacterized protein</fullName>
    </submittedName>
</protein>
<feature type="transmembrane region" description="Helical" evidence="2">
    <location>
        <begin position="13"/>
        <end position="40"/>
    </location>
</feature>